<name>A0A9N7ZCH7_PLEPL</name>
<dbReference type="EMBL" id="CADEAL010004409">
    <property type="protein sequence ID" value="CAB1458956.1"/>
    <property type="molecule type" value="Genomic_DNA"/>
</dbReference>
<reference evidence="2" key="1">
    <citation type="submission" date="2020-03" db="EMBL/GenBank/DDBJ databases">
        <authorList>
            <person name="Weist P."/>
        </authorList>
    </citation>
    <scope>NUCLEOTIDE SEQUENCE</scope>
</reference>
<evidence type="ECO:0000313" key="3">
    <source>
        <dbReference type="Proteomes" id="UP001153269"/>
    </source>
</evidence>
<organism evidence="2 3">
    <name type="scientific">Pleuronectes platessa</name>
    <name type="common">European plaice</name>
    <dbReference type="NCBI Taxonomy" id="8262"/>
    <lineage>
        <taxon>Eukaryota</taxon>
        <taxon>Metazoa</taxon>
        <taxon>Chordata</taxon>
        <taxon>Craniata</taxon>
        <taxon>Vertebrata</taxon>
        <taxon>Euteleostomi</taxon>
        <taxon>Actinopterygii</taxon>
        <taxon>Neopterygii</taxon>
        <taxon>Teleostei</taxon>
        <taxon>Neoteleostei</taxon>
        <taxon>Acanthomorphata</taxon>
        <taxon>Carangaria</taxon>
        <taxon>Pleuronectiformes</taxon>
        <taxon>Pleuronectoidei</taxon>
        <taxon>Pleuronectidae</taxon>
        <taxon>Pleuronectes</taxon>
    </lineage>
</organism>
<keyword evidence="3" id="KW-1185">Reference proteome</keyword>
<dbReference type="Proteomes" id="UP001153269">
    <property type="component" value="Unassembled WGS sequence"/>
</dbReference>
<protein>
    <submittedName>
        <fullName evidence="2">Uncharacterized protein</fullName>
    </submittedName>
</protein>
<proteinExistence type="predicted"/>
<evidence type="ECO:0000256" key="1">
    <source>
        <dbReference type="SAM" id="MobiDB-lite"/>
    </source>
</evidence>
<sequence>MVEADTSYKHWKWLTKCNSWPIVAANHLRSHPPHTTPPIPPTPTTIPHLLVSCLYQSRSARHGSVCVRRDPKSRSQCEWRRRSGQRWRVLRCRVEMPVGGFGERPACAAGSCGAIRGHRACWKSDEASPLSAAAEISHSTAPVSERDKQPGRLSACQNRSSFLSTGR</sequence>
<evidence type="ECO:0000313" key="2">
    <source>
        <dbReference type="EMBL" id="CAB1458956.1"/>
    </source>
</evidence>
<accession>A0A9N7ZCH7</accession>
<feature type="compositionally biased region" description="Polar residues" evidence="1">
    <location>
        <begin position="155"/>
        <end position="167"/>
    </location>
</feature>
<comment type="caution">
    <text evidence="2">The sequence shown here is derived from an EMBL/GenBank/DDBJ whole genome shotgun (WGS) entry which is preliminary data.</text>
</comment>
<gene>
    <name evidence="2" type="ORF">PLEPLA_LOCUS46791</name>
</gene>
<feature type="region of interest" description="Disordered" evidence="1">
    <location>
        <begin position="133"/>
        <end position="167"/>
    </location>
</feature>
<dbReference type="AlphaFoldDB" id="A0A9N7ZCH7"/>